<dbReference type="PIRSF" id="PIRSF018005">
    <property type="entry name" value="UCP018005"/>
    <property type="match status" value="1"/>
</dbReference>
<dbReference type="PANTHER" id="PTHR43397">
    <property type="entry name" value="ERGOTHIONEINE BIOSYNTHESIS PROTEIN 1"/>
    <property type="match status" value="1"/>
</dbReference>
<dbReference type="NCBIfam" id="TIGR03438">
    <property type="entry name" value="egtD_ergothio"/>
    <property type="match status" value="1"/>
</dbReference>
<evidence type="ECO:0000259" key="3">
    <source>
        <dbReference type="Pfam" id="PF10017"/>
    </source>
</evidence>
<accession>A0ABM5V717</accession>
<evidence type="ECO:0000313" key="5">
    <source>
        <dbReference type="Proteomes" id="UP000063429"/>
    </source>
</evidence>
<dbReference type="PANTHER" id="PTHR43397:SF1">
    <property type="entry name" value="ERGOTHIONEINE BIOSYNTHESIS PROTEIN 1"/>
    <property type="match status" value="1"/>
</dbReference>
<evidence type="ECO:0000256" key="1">
    <source>
        <dbReference type="ARBA" id="ARBA00022603"/>
    </source>
</evidence>
<dbReference type="SUPFAM" id="SSF53335">
    <property type="entry name" value="S-adenosyl-L-methionine-dependent methyltransferases"/>
    <property type="match status" value="1"/>
</dbReference>
<sequence>MQDDWSENCPVRNELQDGLTAAAASISPKYFYDALGSTLFEAICALPEYYPTRTEAQIFDQHADDIAATVGKGVTMIDLGAGNCAKAARLFPSLQPRQYVPIDISTEFLRDAVSGLRQKFPAIPMQEIAMDFSASLQLPSTVGRENRLFFYPGSSLGNFAPDEALQFLRRMRHGLQLGEGGGVLLGIDLVKEKAVLDAAYDDALGVTAAFNRNALLHVNRLLGSDFAVDDWQHRGFFNPELSRIEMHLEARRDLTVTWCGGERTFRRGERIHTENSYKFTPDGFSDLLRQAGFGQARMWFDPQKWFMLCYARPV</sequence>
<evidence type="ECO:0000313" key="4">
    <source>
        <dbReference type="EMBL" id="AKZ65499.1"/>
    </source>
</evidence>
<dbReference type="EMBL" id="CP011409">
    <property type="protein sequence ID" value="AKZ65499.1"/>
    <property type="molecule type" value="Genomic_DNA"/>
</dbReference>
<dbReference type="Proteomes" id="UP000063429">
    <property type="component" value="Chromosome"/>
</dbReference>
<dbReference type="GO" id="GO:0032259">
    <property type="term" value="P:methylation"/>
    <property type="evidence" value="ECO:0007669"/>
    <property type="project" value="UniProtKB-KW"/>
</dbReference>
<keyword evidence="5" id="KW-1185">Reference proteome</keyword>
<feature type="domain" description="Histidine-specific methyltransferase SAM-dependent" evidence="3">
    <location>
        <begin position="12"/>
        <end position="312"/>
    </location>
</feature>
<keyword evidence="2" id="KW-0808">Transferase</keyword>
<dbReference type="InterPro" id="IPR017804">
    <property type="entry name" value="MeTrfase_EgtD-like"/>
</dbReference>
<reference evidence="5" key="1">
    <citation type="journal article" date="2015" name="Genome Announc.">
        <title>Complete Genome Sequence of Herbaspirillum hiltneri N3 (DSM 17495), Isolated from Surface-Sterilized Wheat Roots.</title>
        <authorList>
            <person name="Guizelini D."/>
            <person name="Saizaki P.M."/>
            <person name="Coimbra N.A."/>
            <person name="Weiss V.A."/>
            <person name="Faoro H."/>
            <person name="Sfeir M.Z."/>
            <person name="Baura V.A."/>
            <person name="Monteiro R.A."/>
            <person name="Chubatsu L.S."/>
            <person name="Souza E.M."/>
            <person name="Cruz L.M."/>
            <person name="Pedrosa F.O."/>
            <person name="Raittz R.T."/>
            <person name="Marchaukoski J.N."/>
            <person name="Steffens M.B."/>
        </authorList>
    </citation>
    <scope>NUCLEOTIDE SEQUENCE [LARGE SCALE GENOMIC DNA]</scope>
    <source>
        <strain evidence="5">N3</strain>
    </source>
</reference>
<gene>
    <name evidence="4" type="ORF">F506_18505</name>
</gene>
<name>A0ABM5V717_9BURK</name>
<dbReference type="InterPro" id="IPR051128">
    <property type="entry name" value="EgtD_Methyltrsf_superfamily"/>
</dbReference>
<dbReference type="InterPro" id="IPR029063">
    <property type="entry name" value="SAM-dependent_MTases_sf"/>
</dbReference>
<dbReference type="InterPro" id="IPR035094">
    <property type="entry name" value="EgtD"/>
</dbReference>
<organism evidence="4 5">
    <name type="scientific">Herbaspirillum hiltneri N3</name>
    <dbReference type="NCBI Taxonomy" id="1262470"/>
    <lineage>
        <taxon>Bacteria</taxon>
        <taxon>Pseudomonadati</taxon>
        <taxon>Pseudomonadota</taxon>
        <taxon>Betaproteobacteria</taxon>
        <taxon>Burkholderiales</taxon>
        <taxon>Oxalobacteraceae</taxon>
        <taxon>Herbaspirillum</taxon>
    </lineage>
</organism>
<dbReference type="Pfam" id="PF10017">
    <property type="entry name" value="Methyltransf_33"/>
    <property type="match status" value="1"/>
</dbReference>
<proteinExistence type="predicted"/>
<dbReference type="GO" id="GO:0008168">
    <property type="term" value="F:methyltransferase activity"/>
    <property type="evidence" value="ECO:0007669"/>
    <property type="project" value="UniProtKB-KW"/>
</dbReference>
<dbReference type="Gene3D" id="3.40.50.150">
    <property type="entry name" value="Vaccinia Virus protein VP39"/>
    <property type="match status" value="1"/>
</dbReference>
<evidence type="ECO:0000256" key="2">
    <source>
        <dbReference type="ARBA" id="ARBA00022679"/>
    </source>
</evidence>
<protein>
    <submittedName>
        <fullName evidence="4">Methyltransferase</fullName>
    </submittedName>
</protein>
<dbReference type="InterPro" id="IPR019257">
    <property type="entry name" value="MeTrfase_dom"/>
</dbReference>
<keyword evidence="1 4" id="KW-0489">Methyltransferase</keyword>